<dbReference type="AlphaFoldDB" id="A0A2S8SEN3"/>
<dbReference type="PANTHER" id="PTHR45655:SF13">
    <property type="entry name" value="SOLUBLE GUANYLATE CYCLASE GCY-32-RELATED"/>
    <property type="match status" value="1"/>
</dbReference>
<dbReference type="GO" id="GO:0008074">
    <property type="term" value="C:guanylate cyclase complex, soluble"/>
    <property type="evidence" value="ECO:0007669"/>
    <property type="project" value="TreeGrafter"/>
</dbReference>
<dbReference type="OrthoDB" id="981203at2"/>
<dbReference type="EMBL" id="PVEP01000001">
    <property type="protein sequence ID" value="PQV59284.1"/>
    <property type="molecule type" value="Genomic_DNA"/>
</dbReference>
<dbReference type="RefSeq" id="WP_105513468.1">
    <property type="nucleotide sequence ID" value="NZ_PVEP01000001.1"/>
</dbReference>
<protein>
    <submittedName>
        <fullName evidence="2">Heme-NO-binding protein</fullName>
    </submittedName>
</protein>
<evidence type="ECO:0000259" key="1">
    <source>
        <dbReference type="Pfam" id="PF07700"/>
    </source>
</evidence>
<evidence type="ECO:0000313" key="2">
    <source>
        <dbReference type="EMBL" id="PQV59284.1"/>
    </source>
</evidence>
<feature type="domain" description="Heme NO-binding" evidence="1">
    <location>
        <begin position="2"/>
        <end position="152"/>
    </location>
</feature>
<dbReference type="SUPFAM" id="SSF111126">
    <property type="entry name" value="Ligand-binding domain in the NO signalling and Golgi transport"/>
    <property type="match status" value="1"/>
</dbReference>
<dbReference type="GO" id="GO:0004383">
    <property type="term" value="F:guanylate cyclase activity"/>
    <property type="evidence" value="ECO:0007669"/>
    <property type="project" value="TreeGrafter"/>
</dbReference>
<name>A0A2S8SEN3_9RHOB</name>
<comment type="caution">
    <text evidence="2">The sequence shown here is derived from an EMBL/GenBank/DDBJ whole genome shotgun (WGS) entry which is preliminary data.</text>
</comment>
<gene>
    <name evidence="2" type="ORF">LX70_01110</name>
</gene>
<reference evidence="2 3" key="1">
    <citation type="submission" date="2018-02" db="EMBL/GenBank/DDBJ databases">
        <title>Genomic Encyclopedia of Archaeal and Bacterial Type Strains, Phase II (KMG-II): from individual species to whole genera.</title>
        <authorList>
            <person name="Goeker M."/>
        </authorList>
    </citation>
    <scope>NUCLEOTIDE SEQUENCE [LARGE SCALE GENOMIC DNA]</scope>
    <source>
        <strain evidence="2 3">DSM 18921</strain>
    </source>
</reference>
<dbReference type="Pfam" id="PF07700">
    <property type="entry name" value="HNOB"/>
    <property type="match status" value="1"/>
</dbReference>
<sequence length="190" mass="20815">MHGLVNRAFQGFLCDTYGASLWEEVALAGDLPLQGFEALLSYDDAATERMMVLAAERLDKPRSALLEDFGIYLAGREGLRRLLRFGGADFVDFLYSLEELPGRVRLAVPDLILPEITLTHFAPGSFHVGFRDSHPCFAKVMCGVLQAMADDYGALAVIALHEDGQAVQVDLFETAYASGRDFLLTLPDGV</sequence>
<evidence type="ECO:0000313" key="3">
    <source>
        <dbReference type="Proteomes" id="UP000238338"/>
    </source>
</evidence>
<dbReference type="GO" id="GO:0019934">
    <property type="term" value="P:cGMP-mediated signaling"/>
    <property type="evidence" value="ECO:0007669"/>
    <property type="project" value="TreeGrafter"/>
</dbReference>
<dbReference type="Proteomes" id="UP000238338">
    <property type="component" value="Unassembled WGS sequence"/>
</dbReference>
<dbReference type="PANTHER" id="PTHR45655">
    <property type="entry name" value="GUANYLATE CYCLASE SOLUBLE SUBUNIT BETA-2"/>
    <property type="match status" value="1"/>
</dbReference>
<dbReference type="GO" id="GO:0020037">
    <property type="term" value="F:heme binding"/>
    <property type="evidence" value="ECO:0007669"/>
    <property type="project" value="InterPro"/>
</dbReference>
<dbReference type="InterPro" id="IPR038158">
    <property type="entry name" value="H-NOX_domain_sf"/>
</dbReference>
<organism evidence="2 3">
    <name type="scientific">Albidovulum denitrificans</name>
    <dbReference type="NCBI Taxonomy" id="404881"/>
    <lineage>
        <taxon>Bacteria</taxon>
        <taxon>Pseudomonadati</taxon>
        <taxon>Pseudomonadota</taxon>
        <taxon>Alphaproteobacteria</taxon>
        <taxon>Rhodobacterales</taxon>
        <taxon>Paracoccaceae</taxon>
        <taxon>Albidovulum</taxon>
    </lineage>
</organism>
<dbReference type="InterPro" id="IPR024096">
    <property type="entry name" value="NO_sig/Golgi_transp_ligand-bd"/>
</dbReference>
<dbReference type="Gene3D" id="3.90.1520.10">
    <property type="entry name" value="H-NOX domain"/>
    <property type="match status" value="1"/>
</dbReference>
<proteinExistence type="predicted"/>
<dbReference type="InterPro" id="IPR011644">
    <property type="entry name" value="Heme_NO-bd"/>
</dbReference>
<accession>A0A2S8SEN3</accession>
<keyword evidence="3" id="KW-1185">Reference proteome</keyword>
<dbReference type="GO" id="GO:0070482">
    <property type="term" value="P:response to oxygen levels"/>
    <property type="evidence" value="ECO:0007669"/>
    <property type="project" value="TreeGrafter"/>
</dbReference>